<proteinExistence type="predicted"/>
<dbReference type="Proteomes" id="UP000077266">
    <property type="component" value="Unassembled WGS sequence"/>
</dbReference>
<organism evidence="3 4">
    <name type="scientific">Exidia glandulosa HHB12029</name>
    <dbReference type="NCBI Taxonomy" id="1314781"/>
    <lineage>
        <taxon>Eukaryota</taxon>
        <taxon>Fungi</taxon>
        <taxon>Dikarya</taxon>
        <taxon>Basidiomycota</taxon>
        <taxon>Agaricomycotina</taxon>
        <taxon>Agaricomycetes</taxon>
        <taxon>Auriculariales</taxon>
        <taxon>Exidiaceae</taxon>
        <taxon>Exidia</taxon>
    </lineage>
</organism>
<feature type="transmembrane region" description="Helical" evidence="2">
    <location>
        <begin position="67"/>
        <end position="86"/>
    </location>
</feature>
<accession>A0A165CID5</accession>
<keyword evidence="2" id="KW-1133">Transmembrane helix</keyword>
<dbReference type="InParanoid" id="A0A165CID5"/>
<dbReference type="OrthoDB" id="3055571at2759"/>
<dbReference type="AlphaFoldDB" id="A0A165CID5"/>
<keyword evidence="2" id="KW-0472">Membrane</keyword>
<name>A0A165CID5_EXIGL</name>
<sequence>MAIAHLIEDYDLHSKSVKAQIDVIAGASQVRNGVGMYKMGRNNQKQAEATEALARESKRDSEVMKTITVVTLVYLPATFVCTLLSMGLFDFNVGESGSLQVARQGWIFLAMALPLTIVTLGLAYGWQRRKEREATAAAAAKKAAERAIDDEHAAENSTQIGAVPPSGGAAVGTETTPTHTTSSRNWMRKLPSRRRKVLPTTVDNVV</sequence>
<gene>
    <name evidence="3" type="ORF">EXIGLDRAFT_657014</name>
</gene>
<evidence type="ECO:0000256" key="2">
    <source>
        <dbReference type="SAM" id="Phobius"/>
    </source>
</evidence>
<evidence type="ECO:0000313" key="4">
    <source>
        <dbReference type="Proteomes" id="UP000077266"/>
    </source>
</evidence>
<dbReference type="Gene3D" id="1.20.58.340">
    <property type="entry name" value="Magnesium transport protein CorA, transmembrane region"/>
    <property type="match status" value="1"/>
</dbReference>
<evidence type="ECO:0000256" key="1">
    <source>
        <dbReference type="SAM" id="MobiDB-lite"/>
    </source>
</evidence>
<dbReference type="STRING" id="1314781.A0A165CID5"/>
<feature type="region of interest" description="Disordered" evidence="1">
    <location>
        <begin position="146"/>
        <end position="186"/>
    </location>
</feature>
<dbReference type="EMBL" id="KV426318">
    <property type="protein sequence ID" value="KZV82524.1"/>
    <property type="molecule type" value="Genomic_DNA"/>
</dbReference>
<keyword evidence="2" id="KW-0812">Transmembrane</keyword>
<reference evidence="3 4" key="1">
    <citation type="journal article" date="2016" name="Mol. Biol. Evol.">
        <title>Comparative Genomics of Early-Diverging Mushroom-Forming Fungi Provides Insights into the Origins of Lignocellulose Decay Capabilities.</title>
        <authorList>
            <person name="Nagy L.G."/>
            <person name="Riley R."/>
            <person name="Tritt A."/>
            <person name="Adam C."/>
            <person name="Daum C."/>
            <person name="Floudas D."/>
            <person name="Sun H."/>
            <person name="Yadav J.S."/>
            <person name="Pangilinan J."/>
            <person name="Larsson K.H."/>
            <person name="Matsuura K."/>
            <person name="Barry K."/>
            <person name="Labutti K."/>
            <person name="Kuo R."/>
            <person name="Ohm R.A."/>
            <person name="Bhattacharya S.S."/>
            <person name="Shirouzu T."/>
            <person name="Yoshinaga Y."/>
            <person name="Martin F.M."/>
            <person name="Grigoriev I.V."/>
            <person name="Hibbett D.S."/>
        </authorList>
    </citation>
    <scope>NUCLEOTIDE SEQUENCE [LARGE SCALE GENOMIC DNA]</scope>
    <source>
        <strain evidence="3 4">HHB12029</strain>
    </source>
</reference>
<evidence type="ECO:0000313" key="3">
    <source>
        <dbReference type="EMBL" id="KZV82524.1"/>
    </source>
</evidence>
<keyword evidence="4" id="KW-1185">Reference proteome</keyword>
<protein>
    <submittedName>
        <fullName evidence="3">Uncharacterized protein</fullName>
    </submittedName>
</protein>
<feature type="transmembrane region" description="Helical" evidence="2">
    <location>
        <begin position="106"/>
        <end position="126"/>
    </location>
</feature>
<feature type="compositionally biased region" description="Low complexity" evidence="1">
    <location>
        <begin position="161"/>
        <end position="181"/>
    </location>
</feature>